<dbReference type="GO" id="GO:0032259">
    <property type="term" value="P:methylation"/>
    <property type="evidence" value="ECO:0007669"/>
    <property type="project" value="UniProtKB-KW"/>
</dbReference>
<dbReference type="InterPro" id="IPR001525">
    <property type="entry name" value="C5_MeTfrase"/>
</dbReference>
<keyword evidence="4 7" id="KW-0949">S-adenosyl-L-methionine</keyword>
<feature type="active site" evidence="7">
    <location>
        <position position="79"/>
    </location>
</feature>
<protein>
    <recommendedName>
        <fullName evidence="1">DNA (cytosine-5-)-methyltransferase</fullName>
        <ecNumber evidence="1">2.1.1.37</ecNumber>
    </recommendedName>
</protein>
<dbReference type="Pfam" id="PF00145">
    <property type="entry name" value="DNA_methylase"/>
    <property type="match status" value="1"/>
</dbReference>
<evidence type="ECO:0000256" key="2">
    <source>
        <dbReference type="ARBA" id="ARBA00022603"/>
    </source>
</evidence>
<organism evidence="9 10">
    <name type="scientific">Erythrobacter rubeus</name>
    <dbReference type="NCBI Taxonomy" id="2760803"/>
    <lineage>
        <taxon>Bacteria</taxon>
        <taxon>Pseudomonadati</taxon>
        <taxon>Pseudomonadota</taxon>
        <taxon>Alphaproteobacteria</taxon>
        <taxon>Sphingomonadales</taxon>
        <taxon>Erythrobacteraceae</taxon>
        <taxon>Erythrobacter/Porphyrobacter group</taxon>
        <taxon>Erythrobacter</taxon>
    </lineage>
</organism>
<keyword evidence="10" id="KW-1185">Reference proteome</keyword>
<evidence type="ECO:0000313" key="10">
    <source>
        <dbReference type="Proteomes" id="UP000635384"/>
    </source>
</evidence>
<dbReference type="SUPFAM" id="SSF53335">
    <property type="entry name" value="S-adenosyl-L-methionine-dependent methyltransferases"/>
    <property type="match status" value="1"/>
</dbReference>
<dbReference type="PANTHER" id="PTHR46098:SF1">
    <property type="entry name" value="TRNA (CYTOSINE(38)-C(5))-METHYLTRANSFERASE"/>
    <property type="match status" value="1"/>
</dbReference>
<evidence type="ECO:0000256" key="6">
    <source>
        <dbReference type="ARBA" id="ARBA00047422"/>
    </source>
</evidence>
<evidence type="ECO:0000256" key="8">
    <source>
        <dbReference type="SAM" id="MobiDB-lite"/>
    </source>
</evidence>
<dbReference type="EC" id="2.1.1.37" evidence="1"/>
<accession>A0ABR8KPN1</accession>
<feature type="region of interest" description="Disordered" evidence="8">
    <location>
        <begin position="264"/>
        <end position="288"/>
    </location>
</feature>
<gene>
    <name evidence="9" type="ORF">IB285_10535</name>
</gene>
<keyword evidence="3 7" id="KW-0808">Transferase</keyword>
<dbReference type="InterPro" id="IPR050750">
    <property type="entry name" value="C5-MTase"/>
</dbReference>
<evidence type="ECO:0000256" key="3">
    <source>
        <dbReference type="ARBA" id="ARBA00022679"/>
    </source>
</evidence>
<evidence type="ECO:0000313" key="9">
    <source>
        <dbReference type="EMBL" id="MBD2842693.1"/>
    </source>
</evidence>
<dbReference type="GO" id="GO:0008168">
    <property type="term" value="F:methyltransferase activity"/>
    <property type="evidence" value="ECO:0007669"/>
    <property type="project" value="UniProtKB-KW"/>
</dbReference>
<name>A0ABR8KPN1_9SPHN</name>
<dbReference type="Proteomes" id="UP000635384">
    <property type="component" value="Unassembled WGS sequence"/>
</dbReference>
<evidence type="ECO:0000256" key="5">
    <source>
        <dbReference type="ARBA" id="ARBA00022747"/>
    </source>
</evidence>
<dbReference type="PROSITE" id="PS51679">
    <property type="entry name" value="SAM_MT_C5"/>
    <property type="match status" value="1"/>
</dbReference>
<dbReference type="EMBL" id="JACXLC010000001">
    <property type="protein sequence ID" value="MBD2842693.1"/>
    <property type="molecule type" value="Genomic_DNA"/>
</dbReference>
<dbReference type="Gene3D" id="3.40.50.150">
    <property type="entry name" value="Vaccinia Virus protein VP39"/>
    <property type="match status" value="1"/>
</dbReference>
<keyword evidence="5" id="KW-0680">Restriction system</keyword>
<proteinExistence type="inferred from homology"/>
<dbReference type="PANTHER" id="PTHR46098">
    <property type="entry name" value="TRNA (CYTOSINE(38)-C(5))-METHYLTRANSFERASE"/>
    <property type="match status" value="1"/>
</dbReference>
<dbReference type="PRINTS" id="PR00105">
    <property type="entry name" value="C5METTRFRASE"/>
</dbReference>
<dbReference type="InterPro" id="IPR029063">
    <property type="entry name" value="SAM-dependent_MTases_sf"/>
</dbReference>
<sequence length="417" mass="44502">MNVLALCAGVGGLDLGIRIARPDARGIAYVEREAHAAAILAARMEDGALHPAPVWSDLATFDAREWCGIVDCVTSGDPCQPNSVAGKRGGEADDRFLIDQVLRIVEECRPHRVFRENVPGNADGQLAAIVGPLEALGYRVAAGIFSAAEVGASHKRERLFIMADRIGDRYGRKNRSGESAGSKRAAQGARHQRERFRGIVERESADLANANGRQSSAGRKQCSGQFGFQSEGDGIGGGDAMAVAYRRVDRGRQQNTQRCTFKRNVAPGASGALADASEPGSQGCEQHRSCDHERDWADAHGSAAELRGAFFPPFAPSPGDPLWPAIVEAVPLVTPALPDVDAARYADLQAEALLGPEGESPEAQSLFRRVADGLAYRVDRLRACGNGVVPLAAAHAWQSLDALHAEARDRERAGEFV</sequence>
<evidence type="ECO:0000256" key="7">
    <source>
        <dbReference type="PROSITE-ProRule" id="PRU01016"/>
    </source>
</evidence>
<keyword evidence="2 7" id="KW-0489">Methyltransferase</keyword>
<comment type="catalytic activity">
    <reaction evidence="6">
        <text>a 2'-deoxycytidine in DNA + S-adenosyl-L-methionine = a 5-methyl-2'-deoxycytidine in DNA + S-adenosyl-L-homocysteine + H(+)</text>
        <dbReference type="Rhea" id="RHEA:13681"/>
        <dbReference type="Rhea" id="RHEA-COMP:11369"/>
        <dbReference type="Rhea" id="RHEA-COMP:11370"/>
        <dbReference type="ChEBI" id="CHEBI:15378"/>
        <dbReference type="ChEBI" id="CHEBI:57856"/>
        <dbReference type="ChEBI" id="CHEBI:59789"/>
        <dbReference type="ChEBI" id="CHEBI:85452"/>
        <dbReference type="ChEBI" id="CHEBI:85454"/>
        <dbReference type="EC" id="2.1.1.37"/>
    </reaction>
</comment>
<comment type="caution">
    <text evidence="9">The sequence shown here is derived from an EMBL/GenBank/DDBJ whole genome shotgun (WGS) entry which is preliminary data.</text>
</comment>
<feature type="region of interest" description="Disordered" evidence="8">
    <location>
        <begin position="171"/>
        <end position="233"/>
    </location>
</feature>
<reference evidence="9 10" key="1">
    <citation type="submission" date="2020-09" db="EMBL/GenBank/DDBJ databases">
        <authorList>
            <person name="Yoon J.-W."/>
        </authorList>
    </citation>
    <scope>NUCLEOTIDE SEQUENCE [LARGE SCALE GENOMIC DNA]</scope>
    <source>
        <strain evidence="9 10">KMU-140</strain>
    </source>
</reference>
<comment type="similarity">
    <text evidence="7">Belongs to the class I-like SAM-binding methyltransferase superfamily. C5-methyltransferase family.</text>
</comment>
<feature type="compositionally biased region" description="Basic and acidic residues" evidence="8">
    <location>
        <begin position="195"/>
        <end position="205"/>
    </location>
</feature>
<evidence type="ECO:0000256" key="4">
    <source>
        <dbReference type="ARBA" id="ARBA00022691"/>
    </source>
</evidence>
<feature type="compositionally biased region" description="Polar residues" evidence="8">
    <location>
        <begin position="211"/>
        <end position="228"/>
    </location>
</feature>
<evidence type="ECO:0000256" key="1">
    <source>
        <dbReference type="ARBA" id="ARBA00011975"/>
    </source>
</evidence>